<evidence type="ECO:0000256" key="3">
    <source>
        <dbReference type="ARBA" id="ARBA00023125"/>
    </source>
</evidence>
<dbReference type="GeneID" id="63797312"/>
<feature type="compositionally biased region" description="Polar residues" evidence="6">
    <location>
        <begin position="68"/>
        <end position="85"/>
    </location>
</feature>
<dbReference type="STRING" id="1196081.A0A364L8E4"/>
<dbReference type="Gene3D" id="4.10.240.10">
    <property type="entry name" value="Zn(2)-C6 fungal-type DNA-binding domain"/>
    <property type="match status" value="1"/>
</dbReference>
<dbReference type="PANTHER" id="PTHR31001">
    <property type="entry name" value="UNCHARACTERIZED TRANSCRIPTIONAL REGULATORY PROTEIN"/>
    <property type="match status" value="1"/>
</dbReference>
<dbReference type="OrthoDB" id="3525185at2759"/>
<evidence type="ECO:0000313" key="8">
    <source>
        <dbReference type="EMBL" id="RAO72085.1"/>
    </source>
</evidence>
<accession>A0A364L8E4</accession>
<reference evidence="8 9" key="1">
    <citation type="journal article" date="2017" name="Biotechnol. Biofuels">
        <title>Differential beta-glucosidase expression as a function of carbon source availability in Talaromyces amestolkiae: a genomic and proteomic approach.</title>
        <authorList>
            <person name="de Eugenio L.I."/>
            <person name="Mendez-Liter J.A."/>
            <person name="Nieto-Dominguez M."/>
            <person name="Alonso L."/>
            <person name="Gil-Munoz J."/>
            <person name="Barriuso J."/>
            <person name="Prieto A."/>
            <person name="Martinez M.J."/>
        </authorList>
    </citation>
    <scope>NUCLEOTIDE SEQUENCE [LARGE SCALE GENOMIC DNA]</scope>
    <source>
        <strain evidence="8 9">CIB</strain>
    </source>
</reference>
<keyword evidence="2" id="KW-0805">Transcription regulation</keyword>
<evidence type="ECO:0000256" key="2">
    <source>
        <dbReference type="ARBA" id="ARBA00023015"/>
    </source>
</evidence>
<keyword evidence="3" id="KW-0238">DNA-binding</keyword>
<comment type="subcellular location">
    <subcellularLocation>
        <location evidence="1">Nucleus</location>
    </subcellularLocation>
</comment>
<gene>
    <name evidence="8" type="ORF">BHQ10_008097</name>
</gene>
<dbReference type="GO" id="GO:0005634">
    <property type="term" value="C:nucleus"/>
    <property type="evidence" value="ECO:0007669"/>
    <property type="project" value="UniProtKB-SubCell"/>
</dbReference>
<dbReference type="GO" id="GO:0000981">
    <property type="term" value="F:DNA-binding transcription factor activity, RNA polymerase II-specific"/>
    <property type="evidence" value="ECO:0007669"/>
    <property type="project" value="InterPro"/>
</dbReference>
<keyword evidence="9" id="KW-1185">Reference proteome</keyword>
<protein>
    <recommendedName>
        <fullName evidence="7">Zn(2)-C6 fungal-type domain-containing protein</fullName>
    </recommendedName>
</protein>
<dbReference type="InterPro" id="IPR050613">
    <property type="entry name" value="Sec_Metabolite_Reg"/>
</dbReference>
<evidence type="ECO:0000256" key="4">
    <source>
        <dbReference type="ARBA" id="ARBA00023163"/>
    </source>
</evidence>
<evidence type="ECO:0000259" key="7">
    <source>
        <dbReference type="PROSITE" id="PS50048"/>
    </source>
</evidence>
<evidence type="ECO:0000313" key="9">
    <source>
        <dbReference type="Proteomes" id="UP000249363"/>
    </source>
</evidence>
<name>A0A364L8E4_TALAM</name>
<feature type="domain" description="Zn(2)-C6 fungal-type" evidence="7">
    <location>
        <begin position="15"/>
        <end position="48"/>
    </location>
</feature>
<dbReference type="AlphaFoldDB" id="A0A364L8E4"/>
<comment type="caution">
    <text evidence="8">The sequence shown here is derived from an EMBL/GenBank/DDBJ whole genome shotgun (WGS) entry which is preliminary data.</text>
</comment>
<evidence type="ECO:0000256" key="5">
    <source>
        <dbReference type="ARBA" id="ARBA00023242"/>
    </source>
</evidence>
<dbReference type="PROSITE" id="PS50048">
    <property type="entry name" value="ZN2_CY6_FUNGAL_2"/>
    <property type="match status" value="1"/>
</dbReference>
<sequence>MVSPLVTRRNGKTQACEPCRRRKVACDHGYPVCRRCLKRPNGESTCYYASPDQDARSAELTVSRQAVHDTSTLGSKSTAVSSQANRHVGPEDRIWSSPAARAPRGFFGPTSLSAAYLETESSLAARGPSPIVPASPTKPTAPSPADIQNMVNLDLSANNLAIRALQAIPEEPAMSLYRSHTNPNDEWMGRISERLVISTWETFGSYLRDRENVAKLHLDDTALLSDKETFQGQLHRIDADGWDMDGRFHSSSLLRVRMMVALIRDEILEVVLDQSGNNALDDILYEKPE</sequence>
<dbReference type="InterPro" id="IPR001138">
    <property type="entry name" value="Zn2Cys6_DnaBD"/>
</dbReference>
<dbReference type="RefSeq" id="XP_040736600.1">
    <property type="nucleotide sequence ID" value="XM_040880865.1"/>
</dbReference>
<dbReference type="EMBL" id="MIKG01000018">
    <property type="protein sequence ID" value="RAO72085.1"/>
    <property type="molecule type" value="Genomic_DNA"/>
</dbReference>
<dbReference type="Proteomes" id="UP000249363">
    <property type="component" value="Unassembled WGS sequence"/>
</dbReference>
<keyword evidence="5" id="KW-0539">Nucleus</keyword>
<dbReference type="CDD" id="cd00067">
    <property type="entry name" value="GAL4"/>
    <property type="match status" value="1"/>
</dbReference>
<dbReference type="GO" id="GO:0003677">
    <property type="term" value="F:DNA binding"/>
    <property type="evidence" value="ECO:0007669"/>
    <property type="project" value="UniProtKB-KW"/>
</dbReference>
<dbReference type="PANTHER" id="PTHR31001:SF40">
    <property type="entry name" value="ZN(II)2CYS6 TRANSCRIPTION FACTOR (EUROFUNG)"/>
    <property type="match status" value="1"/>
</dbReference>
<organism evidence="8 9">
    <name type="scientific">Talaromyces amestolkiae</name>
    <dbReference type="NCBI Taxonomy" id="1196081"/>
    <lineage>
        <taxon>Eukaryota</taxon>
        <taxon>Fungi</taxon>
        <taxon>Dikarya</taxon>
        <taxon>Ascomycota</taxon>
        <taxon>Pezizomycotina</taxon>
        <taxon>Eurotiomycetes</taxon>
        <taxon>Eurotiomycetidae</taxon>
        <taxon>Eurotiales</taxon>
        <taxon>Trichocomaceae</taxon>
        <taxon>Talaromyces</taxon>
        <taxon>Talaromyces sect. Talaromyces</taxon>
    </lineage>
</organism>
<feature type="region of interest" description="Disordered" evidence="6">
    <location>
        <begin position="68"/>
        <end position="90"/>
    </location>
</feature>
<evidence type="ECO:0000256" key="1">
    <source>
        <dbReference type="ARBA" id="ARBA00004123"/>
    </source>
</evidence>
<dbReference type="Pfam" id="PF00172">
    <property type="entry name" value="Zn_clus"/>
    <property type="match status" value="1"/>
</dbReference>
<keyword evidence="4" id="KW-0804">Transcription</keyword>
<dbReference type="InterPro" id="IPR036864">
    <property type="entry name" value="Zn2-C6_fun-type_DNA-bd_sf"/>
</dbReference>
<dbReference type="SUPFAM" id="SSF57701">
    <property type="entry name" value="Zn2/Cys6 DNA-binding domain"/>
    <property type="match status" value="1"/>
</dbReference>
<evidence type="ECO:0000256" key="6">
    <source>
        <dbReference type="SAM" id="MobiDB-lite"/>
    </source>
</evidence>
<dbReference type="SMART" id="SM00066">
    <property type="entry name" value="GAL4"/>
    <property type="match status" value="1"/>
</dbReference>
<dbReference type="GO" id="GO:0008270">
    <property type="term" value="F:zinc ion binding"/>
    <property type="evidence" value="ECO:0007669"/>
    <property type="project" value="InterPro"/>
</dbReference>
<proteinExistence type="predicted"/>